<protein>
    <submittedName>
        <fullName evidence="2">Uncharacterized protein</fullName>
    </submittedName>
</protein>
<feature type="region of interest" description="Disordered" evidence="1">
    <location>
        <begin position="311"/>
        <end position="356"/>
    </location>
</feature>
<evidence type="ECO:0000313" key="3">
    <source>
        <dbReference type="Proteomes" id="UP001054902"/>
    </source>
</evidence>
<organism evidence="2 3">
    <name type="scientific">Chaetoceros tenuissimus</name>
    <dbReference type="NCBI Taxonomy" id="426638"/>
    <lineage>
        <taxon>Eukaryota</taxon>
        <taxon>Sar</taxon>
        <taxon>Stramenopiles</taxon>
        <taxon>Ochrophyta</taxon>
        <taxon>Bacillariophyta</taxon>
        <taxon>Coscinodiscophyceae</taxon>
        <taxon>Chaetocerotophycidae</taxon>
        <taxon>Chaetocerotales</taxon>
        <taxon>Chaetocerotaceae</taxon>
        <taxon>Chaetoceros</taxon>
    </lineage>
</organism>
<feature type="region of interest" description="Disordered" evidence="1">
    <location>
        <begin position="126"/>
        <end position="146"/>
    </location>
</feature>
<feature type="compositionally biased region" description="Low complexity" evidence="1">
    <location>
        <begin position="340"/>
        <end position="352"/>
    </location>
</feature>
<reference evidence="2 3" key="1">
    <citation type="journal article" date="2021" name="Sci. Rep.">
        <title>The genome of the diatom Chaetoceros tenuissimus carries an ancient integrated fragment of an extant virus.</title>
        <authorList>
            <person name="Hongo Y."/>
            <person name="Kimura K."/>
            <person name="Takaki Y."/>
            <person name="Yoshida Y."/>
            <person name="Baba S."/>
            <person name="Kobayashi G."/>
            <person name="Nagasaki K."/>
            <person name="Hano T."/>
            <person name="Tomaru Y."/>
        </authorList>
    </citation>
    <scope>NUCLEOTIDE SEQUENCE [LARGE SCALE GENOMIC DNA]</scope>
    <source>
        <strain evidence="2 3">NIES-3715</strain>
    </source>
</reference>
<evidence type="ECO:0000313" key="2">
    <source>
        <dbReference type="EMBL" id="GFH54193.1"/>
    </source>
</evidence>
<sequence>MERWMKERAAKSFGGPCMSRFVEESERKRIQRLHSIKSSIPGVIGKPRKIRKKNECRPSNSFARKRNNEQIDFQLRNLSGKSERTRSGLKVSVDTCDDDQEAKMQEYESRKLNAKEANKYIRMNTKKSSGKENCSPSSYKKKSNVTKIKKTARLEKELEEQEQEGKYGYKKCSYHNSKQTGGCRTKVLSMSTKAKSKQNRNRHSTRAVTIDSLEKEKLQAERFLKELDEKNLIARMQGLQMSMDFANTQRHKSTYEQTALDVFSTTSDFESDSDCEKCVSRYEGYDYDDDYNDDGKGSFVDTTTISSKDISISDHDSNSESYNSESYSSNGECQESWDASHCGSSFSSSYSEDSYDCHEEDYSFQGH</sequence>
<dbReference type="Proteomes" id="UP001054902">
    <property type="component" value="Unassembled WGS sequence"/>
</dbReference>
<proteinExistence type="predicted"/>
<comment type="caution">
    <text evidence="2">The sequence shown here is derived from an EMBL/GenBank/DDBJ whole genome shotgun (WGS) entry which is preliminary data.</text>
</comment>
<evidence type="ECO:0000256" key="1">
    <source>
        <dbReference type="SAM" id="MobiDB-lite"/>
    </source>
</evidence>
<name>A0AAD3CY42_9STRA</name>
<feature type="compositionally biased region" description="Low complexity" evidence="1">
    <location>
        <begin position="319"/>
        <end position="330"/>
    </location>
</feature>
<dbReference type="AlphaFoldDB" id="A0AAD3CY42"/>
<gene>
    <name evidence="2" type="ORF">CTEN210_10669</name>
</gene>
<accession>A0AAD3CY42</accession>
<dbReference type="EMBL" id="BLLK01000047">
    <property type="protein sequence ID" value="GFH54193.1"/>
    <property type="molecule type" value="Genomic_DNA"/>
</dbReference>
<keyword evidence="3" id="KW-1185">Reference proteome</keyword>